<evidence type="ECO:0000256" key="2">
    <source>
        <dbReference type="ARBA" id="ARBA00022814"/>
    </source>
</evidence>
<dbReference type="EMBL" id="MHBW01000035">
    <property type="protein sequence ID" value="OGY07845.1"/>
    <property type="molecule type" value="Genomic_DNA"/>
</dbReference>
<gene>
    <name evidence="6" type="primary">nusB</name>
    <name evidence="8" type="ORF">A2782_01740</name>
</gene>
<evidence type="ECO:0000256" key="3">
    <source>
        <dbReference type="ARBA" id="ARBA00022884"/>
    </source>
</evidence>
<dbReference type="Gene3D" id="1.10.940.10">
    <property type="entry name" value="NusB-like"/>
    <property type="match status" value="1"/>
</dbReference>
<dbReference type="AlphaFoldDB" id="A0A1G1UXL5"/>
<keyword evidence="2 6" id="KW-0889">Transcription antitermination</keyword>
<evidence type="ECO:0000256" key="1">
    <source>
        <dbReference type="ARBA" id="ARBA00005952"/>
    </source>
</evidence>
<dbReference type="NCBIfam" id="TIGR01951">
    <property type="entry name" value="nusB"/>
    <property type="match status" value="1"/>
</dbReference>
<dbReference type="SUPFAM" id="SSF48013">
    <property type="entry name" value="NusB-like"/>
    <property type="match status" value="1"/>
</dbReference>
<organism evidence="8 9">
    <name type="scientific">Candidatus Blackburnbacteria bacterium RIFCSPHIGHO2_01_FULL_43_15b</name>
    <dbReference type="NCBI Taxonomy" id="1797513"/>
    <lineage>
        <taxon>Bacteria</taxon>
        <taxon>Candidatus Blackburniibacteriota</taxon>
    </lineage>
</organism>
<evidence type="ECO:0000256" key="6">
    <source>
        <dbReference type="HAMAP-Rule" id="MF_00073"/>
    </source>
</evidence>
<dbReference type="PANTHER" id="PTHR11078">
    <property type="entry name" value="N UTILIZATION SUBSTANCE PROTEIN B-RELATED"/>
    <property type="match status" value="1"/>
</dbReference>
<comment type="caution">
    <text evidence="8">The sequence shown here is derived from an EMBL/GenBank/DDBJ whole genome shotgun (WGS) entry which is preliminary data.</text>
</comment>
<evidence type="ECO:0000313" key="8">
    <source>
        <dbReference type="EMBL" id="OGY07845.1"/>
    </source>
</evidence>
<dbReference type="InterPro" id="IPR035926">
    <property type="entry name" value="NusB-like_sf"/>
</dbReference>
<evidence type="ECO:0000256" key="5">
    <source>
        <dbReference type="ARBA" id="ARBA00023163"/>
    </source>
</evidence>
<accession>A0A1G1UXL5</accession>
<dbReference type="GO" id="GO:0006353">
    <property type="term" value="P:DNA-templated transcription termination"/>
    <property type="evidence" value="ECO:0007669"/>
    <property type="project" value="UniProtKB-UniRule"/>
</dbReference>
<dbReference type="GO" id="GO:0003723">
    <property type="term" value="F:RNA binding"/>
    <property type="evidence" value="ECO:0007669"/>
    <property type="project" value="UniProtKB-UniRule"/>
</dbReference>
<evidence type="ECO:0000259" key="7">
    <source>
        <dbReference type="Pfam" id="PF01029"/>
    </source>
</evidence>
<comment type="similarity">
    <text evidence="1 6">Belongs to the NusB family.</text>
</comment>
<evidence type="ECO:0000313" key="9">
    <source>
        <dbReference type="Proteomes" id="UP000177967"/>
    </source>
</evidence>
<comment type="function">
    <text evidence="6">Involved in transcription antitermination. Required for transcription of ribosomal RNA (rRNA) genes. Binds specifically to the boxA antiterminator sequence of the ribosomal RNA (rrn) operons.</text>
</comment>
<dbReference type="GO" id="GO:0031564">
    <property type="term" value="P:transcription antitermination"/>
    <property type="evidence" value="ECO:0007669"/>
    <property type="project" value="UniProtKB-KW"/>
</dbReference>
<keyword evidence="5 6" id="KW-0804">Transcription</keyword>
<protein>
    <recommendedName>
        <fullName evidence="6">Transcription antitermination protein NusB</fullName>
    </recommendedName>
    <alternativeName>
        <fullName evidence="6">Antitermination factor NusB</fullName>
    </alternativeName>
</protein>
<reference evidence="8 9" key="1">
    <citation type="journal article" date="2016" name="Nat. Commun.">
        <title>Thousands of microbial genomes shed light on interconnected biogeochemical processes in an aquifer system.</title>
        <authorList>
            <person name="Anantharaman K."/>
            <person name="Brown C.T."/>
            <person name="Hug L.A."/>
            <person name="Sharon I."/>
            <person name="Castelle C.J."/>
            <person name="Probst A.J."/>
            <person name="Thomas B.C."/>
            <person name="Singh A."/>
            <person name="Wilkins M.J."/>
            <person name="Karaoz U."/>
            <person name="Brodie E.L."/>
            <person name="Williams K.H."/>
            <person name="Hubbard S.S."/>
            <person name="Banfield J.F."/>
        </authorList>
    </citation>
    <scope>NUCLEOTIDE SEQUENCE [LARGE SCALE GENOMIC DNA]</scope>
</reference>
<proteinExistence type="inferred from homology"/>
<keyword evidence="3 6" id="KW-0694">RNA-binding</keyword>
<dbReference type="PANTHER" id="PTHR11078:SF3">
    <property type="entry name" value="ANTITERMINATION NUSB DOMAIN-CONTAINING PROTEIN"/>
    <property type="match status" value="1"/>
</dbReference>
<keyword evidence="4 6" id="KW-0805">Transcription regulation</keyword>
<dbReference type="HAMAP" id="MF_00073">
    <property type="entry name" value="NusB"/>
    <property type="match status" value="1"/>
</dbReference>
<dbReference type="InterPro" id="IPR011605">
    <property type="entry name" value="NusB_fam"/>
</dbReference>
<dbReference type="InterPro" id="IPR006027">
    <property type="entry name" value="NusB_RsmB_TIM44"/>
</dbReference>
<dbReference type="STRING" id="1797513.A2782_01740"/>
<sequence>MKASNDPRHQRRRTVARQLFALMFAPDQEVEEQVKGIWAKKEEIDNLITEHAPEWPLNKLNRTDLAILQLAVYELKIEKKEPIKVVIDEAVELAKEMGSENSPAFINGVLGSIIKGDPRLEEKEVL</sequence>
<dbReference type="GO" id="GO:0005829">
    <property type="term" value="C:cytosol"/>
    <property type="evidence" value="ECO:0007669"/>
    <property type="project" value="TreeGrafter"/>
</dbReference>
<dbReference type="Proteomes" id="UP000177967">
    <property type="component" value="Unassembled WGS sequence"/>
</dbReference>
<feature type="domain" description="NusB/RsmB/TIM44" evidence="7">
    <location>
        <begin position="30"/>
        <end position="115"/>
    </location>
</feature>
<dbReference type="Pfam" id="PF01029">
    <property type="entry name" value="NusB"/>
    <property type="match status" value="1"/>
</dbReference>
<name>A0A1G1UXL5_9BACT</name>
<evidence type="ECO:0000256" key="4">
    <source>
        <dbReference type="ARBA" id="ARBA00023015"/>
    </source>
</evidence>